<feature type="transmembrane region" description="Helical" evidence="1">
    <location>
        <begin position="87"/>
        <end position="110"/>
    </location>
</feature>
<keyword evidence="1" id="KW-1133">Transmembrane helix</keyword>
<reference evidence="2 3" key="1">
    <citation type="submission" date="2019-07" db="EMBL/GenBank/DDBJ databases">
        <title>Whole genome shotgun sequence of Acetobacter nitrogenifigens NBRC 105050.</title>
        <authorList>
            <person name="Hosoyama A."/>
            <person name="Uohara A."/>
            <person name="Ohji S."/>
            <person name="Ichikawa N."/>
        </authorList>
    </citation>
    <scope>NUCLEOTIDE SEQUENCE [LARGE SCALE GENOMIC DNA]</scope>
    <source>
        <strain evidence="2 3">NBRC 105050</strain>
    </source>
</reference>
<organism evidence="2 3">
    <name type="scientific">Acetobacter nitrogenifigens DSM 23921 = NBRC 105050</name>
    <dbReference type="NCBI Taxonomy" id="1120919"/>
    <lineage>
        <taxon>Bacteria</taxon>
        <taxon>Pseudomonadati</taxon>
        <taxon>Pseudomonadota</taxon>
        <taxon>Alphaproteobacteria</taxon>
        <taxon>Acetobacterales</taxon>
        <taxon>Acetobacteraceae</taxon>
        <taxon>Acetobacter</taxon>
    </lineage>
</organism>
<feature type="transmembrane region" description="Helical" evidence="1">
    <location>
        <begin position="52"/>
        <end position="75"/>
    </location>
</feature>
<protein>
    <submittedName>
        <fullName evidence="2">Uncharacterized protein</fullName>
    </submittedName>
</protein>
<sequence>MRRHVRTMRRSTTTENGGAACSLATPCGAGGRIGVVGFVIFFVRRVIVRTPAAARLSVAVIRVIDVVGIAIIVSAPTSGRNAVAGRIVIFIIVVGVCRVLTIVAIVVGAAA</sequence>
<dbReference type="AlphaFoldDB" id="A0A511X5A0"/>
<keyword evidence="3" id="KW-1185">Reference proteome</keyword>
<proteinExistence type="predicted"/>
<evidence type="ECO:0000256" key="1">
    <source>
        <dbReference type="SAM" id="Phobius"/>
    </source>
</evidence>
<name>A0A511X5A0_9PROT</name>
<comment type="caution">
    <text evidence="2">The sequence shown here is derived from an EMBL/GenBank/DDBJ whole genome shotgun (WGS) entry which is preliminary data.</text>
</comment>
<dbReference type="Proteomes" id="UP000321635">
    <property type="component" value="Unassembled WGS sequence"/>
</dbReference>
<accession>A0A511X5A0</accession>
<keyword evidence="1" id="KW-0472">Membrane</keyword>
<evidence type="ECO:0000313" key="2">
    <source>
        <dbReference type="EMBL" id="GEN58122.1"/>
    </source>
</evidence>
<dbReference type="EMBL" id="BJYF01000001">
    <property type="protein sequence ID" value="GEN58122.1"/>
    <property type="molecule type" value="Genomic_DNA"/>
</dbReference>
<gene>
    <name evidence="2" type="ORF">ANI02nite_00060</name>
</gene>
<evidence type="ECO:0000313" key="3">
    <source>
        <dbReference type="Proteomes" id="UP000321635"/>
    </source>
</evidence>
<keyword evidence="1" id="KW-0812">Transmembrane</keyword>